<sequence>MRTYDYIVYLLIRIFKRRGNMGGIIGIILIIGGMIPLIYAMIQIYQFMQ</sequence>
<feature type="transmembrane region" description="Helical" evidence="1">
    <location>
        <begin position="21"/>
        <end position="42"/>
    </location>
</feature>
<proteinExistence type="predicted"/>
<keyword evidence="1" id="KW-0812">Transmembrane</keyword>
<evidence type="ECO:0000256" key="1">
    <source>
        <dbReference type="SAM" id="Phobius"/>
    </source>
</evidence>
<evidence type="ECO:0000313" key="2">
    <source>
        <dbReference type="EMBL" id="ACK94453.1"/>
    </source>
</evidence>
<keyword evidence="1" id="KW-1133">Transmembrane helix</keyword>
<evidence type="ECO:0000313" key="3">
    <source>
        <dbReference type="Proteomes" id="UP000006744"/>
    </source>
</evidence>
<dbReference type="EMBL" id="CP001186">
    <property type="protein sequence ID" value="ACK94453.1"/>
    <property type="molecule type" value="Genomic_DNA"/>
</dbReference>
<protein>
    <submittedName>
        <fullName evidence="2">Uncharacterized protein</fullName>
    </submittedName>
</protein>
<name>B7IL51_BACC2</name>
<dbReference type="AlphaFoldDB" id="B7IL51"/>
<organism evidence="2 3">
    <name type="scientific">Bacillus cereus (strain G9842)</name>
    <dbReference type="NCBI Taxonomy" id="405531"/>
    <lineage>
        <taxon>Bacteria</taxon>
        <taxon>Bacillati</taxon>
        <taxon>Bacillota</taxon>
        <taxon>Bacilli</taxon>
        <taxon>Bacillales</taxon>
        <taxon>Bacillaceae</taxon>
        <taxon>Bacillus</taxon>
        <taxon>Bacillus cereus group</taxon>
    </lineage>
</organism>
<keyword evidence="1" id="KW-0472">Membrane</keyword>
<gene>
    <name evidence="2" type="ordered locus">BCG9842_B4181</name>
</gene>
<dbReference type="KEGG" id="bcg:BCG9842_B4181"/>
<reference evidence="2 3" key="1">
    <citation type="submission" date="2008-10" db="EMBL/GenBank/DDBJ databases">
        <title>Genome sequence of Bacillus cereus G9842.</title>
        <authorList>
            <person name="Dodson R.J."/>
            <person name="Durkin A.S."/>
            <person name="Rosovitz M.J."/>
            <person name="Rasko D.A."/>
            <person name="Hoffmaster A."/>
            <person name="Ravel J."/>
            <person name="Sutton G."/>
        </authorList>
    </citation>
    <scope>NUCLEOTIDE SEQUENCE [LARGE SCALE GENOMIC DNA]</scope>
    <source>
        <strain evidence="2 3">G9842</strain>
    </source>
</reference>
<accession>B7IL51</accession>
<dbReference type="HOGENOM" id="CLU_3131916_0_0_9"/>
<dbReference type="Proteomes" id="UP000006744">
    <property type="component" value="Chromosome"/>
</dbReference>